<dbReference type="Gene3D" id="3.40.50.300">
    <property type="entry name" value="P-loop containing nucleotide triphosphate hydrolases"/>
    <property type="match status" value="1"/>
</dbReference>
<dbReference type="PROSITE" id="PS00675">
    <property type="entry name" value="SIGMA54_INTERACT_1"/>
    <property type="match status" value="1"/>
</dbReference>
<accession>A0A814SW98</accession>
<organism evidence="1 2">
    <name type="scientific">Rotaria sordida</name>
    <dbReference type="NCBI Taxonomy" id="392033"/>
    <lineage>
        <taxon>Eukaryota</taxon>
        <taxon>Metazoa</taxon>
        <taxon>Spiralia</taxon>
        <taxon>Gnathifera</taxon>
        <taxon>Rotifera</taxon>
        <taxon>Eurotatoria</taxon>
        <taxon>Bdelloidea</taxon>
        <taxon>Philodinida</taxon>
        <taxon>Philodinidae</taxon>
        <taxon>Rotaria</taxon>
    </lineage>
</organism>
<gene>
    <name evidence="1" type="ORF">ZHD862_LOCUS20116</name>
</gene>
<comment type="caution">
    <text evidence="1">The sequence shown here is derived from an EMBL/GenBank/DDBJ whole genome shotgun (WGS) entry which is preliminary data.</text>
</comment>
<reference evidence="1" key="1">
    <citation type="submission" date="2021-02" db="EMBL/GenBank/DDBJ databases">
        <authorList>
            <person name="Nowell W R."/>
        </authorList>
    </citation>
    <scope>NUCLEOTIDE SEQUENCE</scope>
</reference>
<proteinExistence type="predicted"/>
<dbReference type="EMBL" id="CAJNOT010001127">
    <property type="protein sequence ID" value="CAF1150019.1"/>
    <property type="molecule type" value="Genomic_DNA"/>
</dbReference>
<evidence type="ECO:0000313" key="1">
    <source>
        <dbReference type="EMBL" id="CAF1150019.1"/>
    </source>
</evidence>
<evidence type="ECO:0000313" key="2">
    <source>
        <dbReference type="Proteomes" id="UP000663864"/>
    </source>
</evidence>
<dbReference type="AlphaFoldDB" id="A0A814SW98"/>
<name>A0A814SW98_9BILA</name>
<dbReference type="InterPro" id="IPR027417">
    <property type="entry name" value="P-loop_NTPase"/>
</dbReference>
<dbReference type="Proteomes" id="UP000663864">
    <property type="component" value="Unassembled WGS sequence"/>
</dbReference>
<dbReference type="PANTHER" id="PTHR32046:SF11">
    <property type="entry name" value="IMMUNE-ASSOCIATED NUCLEOTIDE-BINDING PROTEIN 10-LIKE"/>
    <property type="match status" value="1"/>
</dbReference>
<sequence length="824" mass="95732">MMLASNFIERKAIDILGRLGSLYDASYDRLVDKYSVKASNIRRLNGCSICKVFSGDQSIDLITYLKEMDVSDDLQQSILLCMVNPSGVSSLVNHNRSIHDNSRFLYYSYRSKEEELNFTAGNVDQIIRPPSSTRATHMITKIVWGIEILCIIPISNDQSVKTVDNLLESISNRLQNSKSNLVLSDIEKRQIAELINVTIYGSETCVDNPNTSLLVILNKLQEWQKYENFHHPLMYTMHSLRWLYKNDQFPVTYNLTDQIRYDISKIQIFIIPIDTSIKDIQQLLDKTPEDFSDLTLNQQWTHYKEEFYTLLNTYNKCRERLKRTLSDIRRNSCESVEINKIISAQCYSSLKTNFKDFHQKIHRWLSKTMLIERLMSNQIQYINILDILSHEDTSMTIEEINAILKCSLAKEHSSVILWYSSDQLKRRKLDKWEEIYEHLILERQKTKQETSLIYVDFSPCTQKLNDFSIVHLPIESTSKPRRDHLKEQQLPSASSPKLQRSLASSLPSEKKLPSITEINVLLMGETGVGKSTFINAFVNYLIFDTLEQAQQNDPVVLIPVSFLITTGDQFNEFIVKFGDIDSNENYEHQGQSVTQQCKSYIFKLNEKLCLRLIDTPSMGDTRGLVQDEISIDHILTYVNNLSHLNAICLLFKPNDSRLNMFFGSCVNQLLMYLTPIFYNNIIFCFTNARSTFFAPGNTGSLLREMFKQEHLKDIPFEKKNTFCFDSESFRYLAARKCHVDFNEFVKQKCINNWTRSVAESVRLLRFILNLKPYNLNEWQSIKKASLEISILARPLMETLRLILYNWKLHEVGLTDKEISSVPTN</sequence>
<dbReference type="SUPFAM" id="SSF52540">
    <property type="entry name" value="P-loop containing nucleoside triphosphate hydrolases"/>
    <property type="match status" value="1"/>
</dbReference>
<dbReference type="InterPro" id="IPR025662">
    <property type="entry name" value="Sigma_54_int_dom_ATP-bd_1"/>
</dbReference>
<protein>
    <recommendedName>
        <fullName evidence="3">G domain-containing protein</fullName>
    </recommendedName>
</protein>
<evidence type="ECO:0008006" key="3">
    <source>
        <dbReference type="Google" id="ProtNLM"/>
    </source>
</evidence>
<dbReference type="PANTHER" id="PTHR32046">
    <property type="entry name" value="G DOMAIN-CONTAINING PROTEIN"/>
    <property type="match status" value="1"/>
</dbReference>